<comment type="caution">
    <text evidence="5">The sequence shown here is derived from an EMBL/GenBank/DDBJ whole genome shotgun (WGS) entry which is preliminary data.</text>
</comment>
<feature type="domain" description="HpcH/HpaI aldolase/citrate lyase" evidence="4">
    <location>
        <begin position="24"/>
        <end position="97"/>
    </location>
</feature>
<dbReference type="GO" id="GO:0046872">
    <property type="term" value="F:metal ion binding"/>
    <property type="evidence" value="ECO:0007669"/>
    <property type="project" value="UniProtKB-KW"/>
</dbReference>
<evidence type="ECO:0000259" key="4">
    <source>
        <dbReference type="Pfam" id="PF03328"/>
    </source>
</evidence>
<protein>
    <recommendedName>
        <fullName evidence="4">HpcH/HpaI aldolase/citrate lyase domain-containing protein</fullName>
    </recommendedName>
</protein>
<dbReference type="PANTHER" id="PTHR30502">
    <property type="entry name" value="2-KETO-3-DEOXY-L-RHAMNONATE ALDOLASE"/>
    <property type="match status" value="1"/>
</dbReference>
<evidence type="ECO:0000256" key="3">
    <source>
        <dbReference type="ARBA" id="ARBA00023239"/>
    </source>
</evidence>
<name>A0A5M9JGY6_MONFR</name>
<evidence type="ECO:0000313" key="5">
    <source>
        <dbReference type="EMBL" id="KAA8566996.1"/>
    </source>
</evidence>
<comment type="similarity">
    <text evidence="1">Belongs to the HpcH/HpaI aldolase family.</text>
</comment>
<dbReference type="GO" id="GO:0005737">
    <property type="term" value="C:cytoplasm"/>
    <property type="evidence" value="ECO:0007669"/>
    <property type="project" value="TreeGrafter"/>
</dbReference>
<dbReference type="PANTHER" id="PTHR30502:SF0">
    <property type="entry name" value="PHOSPHOENOLPYRUVATE CARBOXYLASE FAMILY PROTEIN"/>
    <property type="match status" value="1"/>
</dbReference>
<evidence type="ECO:0000313" key="6">
    <source>
        <dbReference type="Proteomes" id="UP000322873"/>
    </source>
</evidence>
<dbReference type="SUPFAM" id="SSF51621">
    <property type="entry name" value="Phosphoenolpyruvate/pyruvate domain"/>
    <property type="match status" value="1"/>
</dbReference>
<accession>A0A5M9JGY6</accession>
<dbReference type="AlphaFoldDB" id="A0A5M9JGY6"/>
<dbReference type="InterPro" id="IPR040442">
    <property type="entry name" value="Pyrv_kinase-like_dom_sf"/>
</dbReference>
<dbReference type="VEuPathDB" id="FungiDB:MFRU_007g01520"/>
<keyword evidence="6" id="KW-1185">Reference proteome</keyword>
<dbReference type="InterPro" id="IPR005000">
    <property type="entry name" value="Aldolase/citrate-lyase_domain"/>
</dbReference>
<dbReference type="EMBL" id="VICG01000011">
    <property type="protein sequence ID" value="KAA8566996.1"/>
    <property type="molecule type" value="Genomic_DNA"/>
</dbReference>
<dbReference type="Pfam" id="PF03328">
    <property type="entry name" value="HpcH_HpaI"/>
    <property type="match status" value="1"/>
</dbReference>
<dbReference type="Gene3D" id="3.20.20.60">
    <property type="entry name" value="Phosphoenolpyruvate-binding domains"/>
    <property type="match status" value="2"/>
</dbReference>
<evidence type="ECO:0000256" key="1">
    <source>
        <dbReference type="ARBA" id="ARBA00005568"/>
    </source>
</evidence>
<dbReference type="GO" id="GO:0016832">
    <property type="term" value="F:aldehyde-lyase activity"/>
    <property type="evidence" value="ECO:0007669"/>
    <property type="project" value="TreeGrafter"/>
</dbReference>
<keyword evidence="2" id="KW-0479">Metal-binding</keyword>
<evidence type="ECO:0000256" key="2">
    <source>
        <dbReference type="ARBA" id="ARBA00022723"/>
    </source>
</evidence>
<organism evidence="5 6">
    <name type="scientific">Monilinia fructicola</name>
    <name type="common">Brown rot fungus</name>
    <name type="synonym">Ciboria fructicola</name>
    <dbReference type="NCBI Taxonomy" id="38448"/>
    <lineage>
        <taxon>Eukaryota</taxon>
        <taxon>Fungi</taxon>
        <taxon>Dikarya</taxon>
        <taxon>Ascomycota</taxon>
        <taxon>Pezizomycotina</taxon>
        <taxon>Leotiomycetes</taxon>
        <taxon>Helotiales</taxon>
        <taxon>Sclerotiniaceae</taxon>
        <taxon>Monilinia</taxon>
    </lineage>
</organism>
<sequence length="240" mass="25976">MASVMQEANRLRKVMAVGKEAAMGCWQMIPGANVARTLARTGVDWVLVDCEHGNIDDAAMHDAVPAIAACGVSPIVRIPDNQAWMVKRALDSGAHGLVKSAKFPPYGQRGFGSPFAHERFHPDLNSEASKPRKRWRISMPLRAVPGIDVLFVGPFDLGNNIGHPIVAGVMHESLHATIAKVLKAANSAGKKAGIFCTSGEQAKKYADQGFHMISVYNGYAHLATKCHGGCKQSKRPRRWS</sequence>
<dbReference type="Proteomes" id="UP000322873">
    <property type="component" value="Unassembled WGS sequence"/>
</dbReference>
<keyword evidence="3" id="KW-0456">Lyase</keyword>
<proteinExistence type="inferred from homology"/>
<dbReference type="InterPro" id="IPR015813">
    <property type="entry name" value="Pyrv/PenolPyrv_kinase-like_dom"/>
</dbReference>
<reference evidence="5 6" key="1">
    <citation type="submission" date="2019-06" db="EMBL/GenBank/DDBJ databases">
        <title>Genome Sequence of the Brown Rot Fungal Pathogen Monilinia fructicola.</title>
        <authorList>
            <person name="De Miccolis Angelini R.M."/>
            <person name="Landi L."/>
            <person name="Abate D."/>
            <person name="Pollastro S."/>
            <person name="Romanazzi G."/>
            <person name="Faretra F."/>
        </authorList>
    </citation>
    <scope>NUCLEOTIDE SEQUENCE [LARGE SCALE GENOMIC DNA]</scope>
    <source>
        <strain evidence="5 6">Mfrc123</strain>
    </source>
</reference>
<dbReference type="InterPro" id="IPR050251">
    <property type="entry name" value="HpcH-HpaI_aldolase"/>
</dbReference>
<gene>
    <name evidence="5" type="ORF">EYC84_010083</name>
</gene>